<keyword evidence="1" id="KW-0472">Membrane</keyword>
<comment type="caution">
    <text evidence="2">The sequence shown here is derived from an EMBL/GenBank/DDBJ whole genome shotgun (WGS) entry which is preliminary data.</text>
</comment>
<organism evidence="2 3">
    <name type="scientific">Goodea atripinnis</name>
    <dbReference type="NCBI Taxonomy" id="208336"/>
    <lineage>
        <taxon>Eukaryota</taxon>
        <taxon>Metazoa</taxon>
        <taxon>Chordata</taxon>
        <taxon>Craniata</taxon>
        <taxon>Vertebrata</taxon>
        <taxon>Euteleostomi</taxon>
        <taxon>Actinopterygii</taxon>
        <taxon>Neopterygii</taxon>
        <taxon>Teleostei</taxon>
        <taxon>Neoteleostei</taxon>
        <taxon>Acanthomorphata</taxon>
        <taxon>Ovalentaria</taxon>
        <taxon>Atherinomorphae</taxon>
        <taxon>Cyprinodontiformes</taxon>
        <taxon>Goodeidae</taxon>
        <taxon>Goodea</taxon>
    </lineage>
</organism>
<accession>A0ABV0MIQ2</accession>
<proteinExistence type="predicted"/>
<keyword evidence="1" id="KW-0812">Transmembrane</keyword>
<dbReference type="EMBL" id="JAHRIO010000949">
    <property type="protein sequence ID" value="MEQ2158594.1"/>
    <property type="molecule type" value="Genomic_DNA"/>
</dbReference>
<gene>
    <name evidence="2" type="ORF">GOODEAATRI_013867</name>
</gene>
<evidence type="ECO:0000313" key="3">
    <source>
        <dbReference type="Proteomes" id="UP001476798"/>
    </source>
</evidence>
<protein>
    <submittedName>
        <fullName evidence="2">Uncharacterized protein</fullName>
    </submittedName>
</protein>
<sequence>MLLQVGLGRRTVNITEDTGHKEDNKMLPGQLRDIFSAVCTGYANRPSPDWICTKHLSSEQRPNQRYLFPLKLYLLLVHCLVSFLLGMTSVCMQVFVGRETQLKMSLFVRRSMCTTAEMVRGIEARYFEGDGERGKIPKYSILDYQDHNFKTCGEILATSLVQGGPAPNFLTAWCYNFLCKGEMSIHAVPEEVTAQDMKNLKA</sequence>
<keyword evidence="1" id="KW-1133">Transmembrane helix</keyword>
<evidence type="ECO:0000313" key="2">
    <source>
        <dbReference type="EMBL" id="MEQ2158594.1"/>
    </source>
</evidence>
<feature type="transmembrane region" description="Helical" evidence="1">
    <location>
        <begin position="72"/>
        <end position="96"/>
    </location>
</feature>
<name>A0ABV0MIQ2_9TELE</name>
<keyword evidence="3" id="KW-1185">Reference proteome</keyword>
<reference evidence="2 3" key="1">
    <citation type="submission" date="2021-06" db="EMBL/GenBank/DDBJ databases">
        <authorList>
            <person name="Palmer J.M."/>
        </authorList>
    </citation>
    <scope>NUCLEOTIDE SEQUENCE [LARGE SCALE GENOMIC DNA]</scope>
    <source>
        <strain evidence="2 3">GA_2019</strain>
        <tissue evidence="2">Muscle</tissue>
    </source>
</reference>
<dbReference type="Proteomes" id="UP001476798">
    <property type="component" value="Unassembled WGS sequence"/>
</dbReference>
<evidence type="ECO:0000256" key="1">
    <source>
        <dbReference type="SAM" id="Phobius"/>
    </source>
</evidence>